<dbReference type="EMBL" id="CM037030">
    <property type="protein sequence ID" value="KAH7650975.1"/>
    <property type="molecule type" value="Genomic_DNA"/>
</dbReference>
<keyword evidence="1" id="KW-0687">Ribonucleoprotein</keyword>
<comment type="caution">
    <text evidence="1">The sequence shown here is derived from an EMBL/GenBank/DDBJ whole genome shotgun (WGS) entry which is preliminary data.</text>
</comment>
<proteinExistence type="predicted"/>
<evidence type="ECO:0000313" key="2">
    <source>
        <dbReference type="Proteomes" id="UP000827976"/>
    </source>
</evidence>
<organism evidence="1 2">
    <name type="scientific">Dioscorea alata</name>
    <name type="common">Purple yam</name>
    <dbReference type="NCBI Taxonomy" id="55571"/>
    <lineage>
        <taxon>Eukaryota</taxon>
        <taxon>Viridiplantae</taxon>
        <taxon>Streptophyta</taxon>
        <taxon>Embryophyta</taxon>
        <taxon>Tracheophyta</taxon>
        <taxon>Spermatophyta</taxon>
        <taxon>Magnoliopsida</taxon>
        <taxon>Liliopsida</taxon>
        <taxon>Dioscoreales</taxon>
        <taxon>Dioscoreaceae</taxon>
        <taxon>Dioscorea</taxon>
    </lineage>
</organism>
<protein>
    <submittedName>
        <fullName evidence="1">Small nuclear ribonucleoprotein (SnRNP) LSM3 protein</fullName>
    </submittedName>
</protein>
<dbReference type="Proteomes" id="UP000827976">
    <property type="component" value="Chromosome 20"/>
</dbReference>
<evidence type="ECO:0000313" key="1">
    <source>
        <dbReference type="EMBL" id="KAH7650975.1"/>
    </source>
</evidence>
<name>A0ACB7TPK2_DIOAL</name>
<gene>
    <name evidence="1" type="ORF">IHE45_20G026700</name>
</gene>
<accession>A0ACB7TPK2</accession>
<sequence length="96" mass="10998">MPLLTLEEESILKEPLDLICLSLNERINVKLHSCNLHDQHLNMIFGDVEGIITTVKIDDETYEEIARHCTKMMRTIPFLLVRGDGVLWVSPPLRTA</sequence>
<keyword evidence="2" id="KW-1185">Reference proteome</keyword>
<reference evidence="2" key="1">
    <citation type="journal article" date="2022" name="Nat. Commun.">
        <title>Chromosome evolution and the genetic basis of agronomically important traits in greater yam.</title>
        <authorList>
            <person name="Bredeson J.V."/>
            <person name="Lyons J.B."/>
            <person name="Oniyinde I.O."/>
            <person name="Okereke N.R."/>
            <person name="Kolade O."/>
            <person name="Nnabue I."/>
            <person name="Nwadili C.O."/>
            <person name="Hribova E."/>
            <person name="Parker M."/>
            <person name="Nwogha J."/>
            <person name="Shu S."/>
            <person name="Carlson J."/>
            <person name="Kariba R."/>
            <person name="Muthemba S."/>
            <person name="Knop K."/>
            <person name="Barton G.J."/>
            <person name="Sherwood A.V."/>
            <person name="Lopez-Montes A."/>
            <person name="Asiedu R."/>
            <person name="Jamnadass R."/>
            <person name="Muchugi A."/>
            <person name="Goodstein D."/>
            <person name="Egesi C.N."/>
            <person name="Featherston J."/>
            <person name="Asfaw A."/>
            <person name="Simpson G.G."/>
            <person name="Dolezel J."/>
            <person name="Hendre P.S."/>
            <person name="Van Deynze A."/>
            <person name="Kumar P.L."/>
            <person name="Obidiegwu J.E."/>
            <person name="Bhattacharjee R."/>
            <person name="Rokhsar D.S."/>
        </authorList>
    </citation>
    <scope>NUCLEOTIDE SEQUENCE [LARGE SCALE GENOMIC DNA]</scope>
    <source>
        <strain evidence="2">cv. TDa95/00328</strain>
    </source>
</reference>